<proteinExistence type="inferred from homology"/>
<evidence type="ECO:0000256" key="6">
    <source>
        <dbReference type="PIRSR" id="PIRSR600223-1"/>
    </source>
</evidence>
<dbReference type="KEGG" id="bvo:Pan97_49770"/>
<evidence type="ECO:0000256" key="8">
    <source>
        <dbReference type="SAM" id="MobiDB-lite"/>
    </source>
</evidence>
<evidence type="ECO:0000259" key="9">
    <source>
        <dbReference type="Pfam" id="PF10502"/>
    </source>
</evidence>
<feature type="domain" description="Peptidase S26" evidence="9">
    <location>
        <begin position="503"/>
        <end position="562"/>
    </location>
</feature>
<dbReference type="PRINTS" id="PR00727">
    <property type="entry name" value="LEADERPTASE"/>
</dbReference>
<dbReference type="PANTHER" id="PTHR43390">
    <property type="entry name" value="SIGNAL PEPTIDASE I"/>
    <property type="match status" value="1"/>
</dbReference>
<dbReference type="AlphaFoldDB" id="A0A518CF88"/>
<evidence type="ECO:0000313" key="10">
    <source>
        <dbReference type="EMBL" id="QDU77898.1"/>
    </source>
</evidence>
<sequence length="583" mass="65811">MAKKKRNSSNSGSLAANDSKSSQQSGDTDHFAVTREFVESLVVAVILALLFRAFEAEAFVIPTGSMATTLLGRHKDVVDEYSGYEYTVGASGEMDRTTNRQFQNVVEAIDPLYHRLTEIGDNPSYSGDRILVSKFAYDFADPARWDVIVFKYPIEPQTNYIKRLIGLPGETVRIYHGDIYIKKPGETQFSIARKPPSKQLTLNRLVYDTNYPCPILEKAGFPDRLEAHPTETRADWVKQENGAWTCTPSGKPTWLRYRHVLADNGRTFSYWALAEHNDPIDTQKAREECSQLITDFSAYNTDTVTRYRNHRTSSGLHWVGDLMLECEATVKSEQGILSLDLVEGGTHFRCDIDVATGKATIDTNKPSVTFDHAGEIEAQTSVRGAGTYSLRFANTDDELRLWVNGSLVKFNAPATYTPNQPVSPKWSPEDPGDLLPVGIGTDSVQLTLERVRVLRDVYYIADGRQYRHGRETSTLLDYEVAGHPGWNAPPDDRIMETLTNPETWNSTELFNMRREAIFTLEKGQYFPLGDNSAESQDGRLFPVGQQFVPEHMLIGKALFVYWPHSKNKPVPFFPNFSRMKFIQ</sequence>
<dbReference type="Pfam" id="PF10502">
    <property type="entry name" value="Peptidase_S26"/>
    <property type="match status" value="2"/>
</dbReference>
<evidence type="ECO:0000256" key="7">
    <source>
        <dbReference type="RuleBase" id="RU362042"/>
    </source>
</evidence>
<evidence type="ECO:0000256" key="2">
    <source>
        <dbReference type="ARBA" id="ARBA00009370"/>
    </source>
</evidence>
<keyword evidence="11" id="KW-1185">Reference proteome</keyword>
<evidence type="ECO:0000313" key="11">
    <source>
        <dbReference type="Proteomes" id="UP000318626"/>
    </source>
</evidence>
<dbReference type="GO" id="GO:0006465">
    <property type="term" value="P:signal peptide processing"/>
    <property type="evidence" value="ECO:0007669"/>
    <property type="project" value="InterPro"/>
</dbReference>
<organism evidence="10 11">
    <name type="scientific">Bremerella volcania</name>
    <dbReference type="NCBI Taxonomy" id="2527984"/>
    <lineage>
        <taxon>Bacteria</taxon>
        <taxon>Pseudomonadati</taxon>
        <taxon>Planctomycetota</taxon>
        <taxon>Planctomycetia</taxon>
        <taxon>Pirellulales</taxon>
        <taxon>Pirellulaceae</taxon>
        <taxon>Bremerella</taxon>
    </lineage>
</organism>
<reference evidence="11" key="1">
    <citation type="submission" date="2019-02" db="EMBL/GenBank/DDBJ databases">
        <title>Deep-cultivation of Planctomycetes and their phenomic and genomic characterization uncovers novel biology.</title>
        <authorList>
            <person name="Wiegand S."/>
            <person name="Jogler M."/>
            <person name="Boedeker C."/>
            <person name="Pinto D."/>
            <person name="Vollmers J."/>
            <person name="Rivas-Marin E."/>
            <person name="Kohn T."/>
            <person name="Peeters S.H."/>
            <person name="Heuer A."/>
            <person name="Rast P."/>
            <person name="Oberbeckmann S."/>
            <person name="Bunk B."/>
            <person name="Jeske O."/>
            <person name="Meyerdierks A."/>
            <person name="Storesund J.E."/>
            <person name="Kallscheuer N."/>
            <person name="Luecker S."/>
            <person name="Lage O.M."/>
            <person name="Pohl T."/>
            <person name="Merkel B.J."/>
            <person name="Hornburger P."/>
            <person name="Mueller R.-W."/>
            <person name="Bruemmer F."/>
            <person name="Labrenz M."/>
            <person name="Spormann A.M."/>
            <person name="Op den Camp H."/>
            <person name="Overmann J."/>
            <person name="Amann R."/>
            <person name="Jetten M.S.M."/>
            <person name="Mascher T."/>
            <person name="Medema M.H."/>
            <person name="Devos D.P."/>
            <person name="Kaster A.-K."/>
            <person name="Ovreas L."/>
            <person name="Rohde M."/>
            <person name="Galperin M.Y."/>
            <person name="Jogler C."/>
        </authorList>
    </citation>
    <scope>NUCLEOTIDE SEQUENCE [LARGE SCALE GENOMIC DNA]</scope>
    <source>
        <strain evidence="11">Pan97</strain>
    </source>
</reference>
<evidence type="ECO:0000256" key="1">
    <source>
        <dbReference type="ARBA" id="ARBA00000677"/>
    </source>
</evidence>
<dbReference type="PANTHER" id="PTHR43390:SF1">
    <property type="entry name" value="CHLOROPLAST PROCESSING PEPTIDASE"/>
    <property type="match status" value="1"/>
</dbReference>
<dbReference type="PROSITE" id="PS00760">
    <property type="entry name" value="SPASE_I_2"/>
    <property type="match status" value="1"/>
</dbReference>
<feature type="compositionally biased region" description="Polar residues" evidence="8">
    <location>
        <begin position="8"/>
        <end position="26"/>
    </location>
</feature>
<evidence type="ECO:0000256" key="5">
    <source>
        <dbReference type="ARBA" id="ARBA00022801"/>
    </source>
</evidence>
<dbReference type="GO" id="GO:0009003">
    <property type="term" value="F:signal peptidase activity"/>
    <property type="evidence" value="ECO:0007669"/>
    <property type="project" value="UniProtKB-EC"/>
</dbReference>
<dbReference type="EMBL" id="CP036289">
    <property type="protein sequence ID" value="QDU77898.1"/>
    <property type="molecule type" value="Genomic_DNA"/>
</dbReference>
<evidence type="ECO:0000256" key="3">
    <source>
        <dbReference type="ARBA" id="ARBA00013208"/>
    </source>
</evidence>
<name>A0A518CF88_9BACT</name>
<dbReference type="Proteomes" id="UP000318626">
    <property type="component" value="Chromosome"/>
</dbReference>
<dbReference type="InterPro" id="IPR000223">
    <property type="entry name" value="Pept_S26A_signal_pept_1"/>
</dbReference>
<dbReference type="RefSeq" id="WP_165698950.1">
    <property type="nucleotide sequence ID" value="NZ_CP036289.1"/>
</dbReference>
<feature type="region of interest" description="Disordered" evidence="8">
    <location>
        <begin position="1"/>
        <end position="27"/>
    </location>
</feature>
<comment type="subcellular location">
    <subcellularLocation>
        <location evidence="7">Membrane</location>
        <topology evidence="7">Single-pass type II membrane protein</topology>
    </subcellularLocation>
</comment>
<feature type="active site" evidence="6">
    <location>
        <position position="162"/>
    </location>
</feature>
<evidence type="ECO:0000256" key="4">
    <source>
        <dbReference type="ARBA" id="ARBA00019232"/>
    </source>
</evidence>
<dbReference type="CDD" id="cd06530">
    <property type="entry name" value="S26_SPase_I"/>
    <property type="match status" value="1"/>
</dbReference>
<dbReference type="Gene3D" id="2.10.109.10">
    <property type="entry name" value="Umud Fragment, subunit A"/>
    <property type="match status" value="2"/>
</dbReference>
<feature type="domain" description="Peptidase S26" evidence="9">
    <location>
        <begin position="126"/>
        <end position="182"/>
    </location>
</feature>
<dbReference type="GO" id="GO:0016020">
    <property type="term" value="C:membrane"/>
    <property type="evidence" value="ECO:0007669"/>
    <property type="project" value="UniProtKB-SubCell"/>
</dbReference>
<dbReference type="GO" id="GO:0004252">
    <property type="term" value="F:serine-type endopeptidase activity"/>
    <property type="evidence" value="ECO:0007669"/>
    <property type="project" value="InterPro"/>
</dbReference>
<gene>
    <name evidence="10" type="primary">lepB</name>
    <name evidence="10" type="ORF">Pan97_49770</name>
</gene>
<comment type="similarity">
    <text evidence="2 7">Belongs to the peptidase S26 family.</text>
</comment>
<keyword evidence="5 7" id="KW-0378">Hydrolase</keyword>
<dbReference type="EC" id="3.4.21.89" evidence="3 7"/>
<dbReference type="SUPFAM" id="SSF51306">
    <property type="entry name" value="LexA/Signal peptidase"/>
    <property type="match status" value="2"/>
</dbReference>
<dbReference type="InterPro" id="IPR019533">
    <property type="entry name" value="Peptidase_S26"/>
</dbReference>
<feature type="active site" evidence="6">
    <location>
        <position position="65"/>
    </location>
</feature>
<dbReference type="NCBIfam" id="TIGR02227">
    <property type="entry name" value="sigpep_I_bact"/>
    <property type="match status" value="1"/>
</dbReference>
<protein>
    <recommendedName>
        <fullName evidence="4 7">Signal peptidase I</fullName>
        <ecNumber evidence="3 7">3.4.21.89</ecNumber>
    </recommendedName>
</protein>
<keyword evidence="7" id="KW-0645">Protease</keyword>
<dbReference type="InterPro" id="IPR036286">
    <property type="entry name" value="LexA/Signal_pep-like_sf"/>
</dbReference>
<dbReference type="InterPro" id="IPR019757">
    <property type="entry name" value="Pept_S26A_signal_pept_1_Lys-AS"/>
</dbReference>
<accession>A0A518CF88</accession>
<comment type="catalytic activity">
    <reaction evidence="1 7">
        <text>Cleavage of hydrophobic, N-terminal signal or leader sequences from secreted and periplasmic proteins.</text>
        <dbReference type="EC" id="3.4.21.89"/>
    </reaction>
</comment>